<evidence type="ECO:0000256" key="2">
    <source>
        <dbReference type="ARBA" id="ARBA00023002"/>
    </source>
</evidence>
<dbReference type="InterPro" id="IPR041349">
    <property type="entry name" value="PRODH"/>
</dbReference>
<dbReference type="OrthoDB" id="9812625at2"/>
<dbReference type="GO" id="GO:0010133">
    <property type="term" value="P:L-proline catabolic process to L-glutamate"/>
    <property type="evidence" value="ECO:0007669"/>
    <property type="project" value="UniProtKB-UniRule"/>
</dbReference>
<dbReference type="Pfam" id="PF01619">
    <property type="entry name" value="Pro_dh"/>
    <property type="match status" value="1"/>
</dbReference>
<dbReference type="GO" id="GO:0004657">
    <property type="term" value="F:proline dehydrogenase activity"/>
    <property type="evidence" value="ECO:0007669"/>
    <property type="project" value="UniProtKB-UniRule"/>
</dbReference>
<feature type="domain" description="Proline dehydrogenase PutA" evidence="9">
    <location>
        <begin position="63"/>
        <end position="175"/>
    </location>
</feature>
<dbReference type="InterPro" id="IPR016163">
    <property type="entry name" value="Ald_DH_C"/>
</dbReference>
<dbReference type="InterPro" id="IPR016161">
    <property type="entry name" value="Ald_DH/histidinol_DH"/>
</dbReference>
<dbReference type="Gene3D" id="1.20.5.460">
    <property type="entry name" value="Single helix bin"/>
    <property type="match status" value="1"/>
</dbReference>
<dbReference type="AlphaFoldDB" id="A0A233RBF2"/>
<reference evidence="11 12" key="1">
    <citation type="submission" date="2017-08" db="EMBL/GenBank/DDBJ databases">
        <title>A Genome Sequence of Oceanimonas doudoroffii ATCC 27123T.</title>
        <authorList>
            <person name="Brennan M.A."/>
            <person name="Maclea K.S."/>
            <person name="Mcclelland W.D."/>
            <person name="Trachtenberg A.M."/>
        </authorList>
    </citation>
    <scope>NUCLEOTIDE SEQUENCE [LARGE SCALE GENOMIC DNA]</scope>
    <source>
        <strain evidence="11 12">ATCC 27123</strain>
    </source>
</reference>
<dbReference type="SUPFAM" id="SSF51730">
    <property type="entry name" value="FAD-linked oxidoreductase"/>
    <property type="match status" value="1"/>
</dbReference>
<keyword evidence="2 5" id="KW-0560">Oxidoreductase</keyword>
<comment type="similarity">
    <text evidence="5">In the N-terminal section; belongs to the proline dehydrogenase family.</text>
</comment>
<comment type="pathway">
    <text evidence="5">Amino-acid degradation; L-proline degradation into L-glutamate; L-glutamate from L-proline: step 1/2.</text>
</comment>
<accession>A0A233RBF2</accession>
<keyword evidence="5" id="KW-0642">Proline metabolism</keyword>
<evidence type="ECO:0000256" key="6">
    <source>
        <dbReference type="PIRSR" id="PIRSR000197-1"/>
    </source>
</evidence>
<dbReference type="GO" id="GO:0003700">
    <property type="term" value="F:DNA-binding transcription factor activity"/>
    <property type="evidence" value="ECO:0007669"/>
    <property type="project" value="InterPro"/>
</dbReference>
<dbReference type="InterPro" id="IPR025703">
    <property type="entry name" value="Bifunct_PutA"/>
</dbReference>
<evidence type="ECO:0000259" key="7">
    <source>
        <dbReference type="Pfam" id="PF00171"/>
    </source>
</evidence>
<comment type="cofactor">
    <cofactor evidence="5">
        <name>FAD</name>
        <dbReference type="ChEBI" id="CHEBI:57692"/>
    </cofactor>
</comment>
<evidence type="ECO:0000259" key="8">
    <source>
        <dbReference type="Pfam" id="PF01619"/>
    </source>
</evidence>
<dbReference type="SUPFAM" id="SSF81935">
    <property type="entry name" value="N-terminal domain of bifunctional PutA protein"/>
    <property type="match status" value="1"/>
</dbReference>
<dbReference type="PROSITE" id="PS00070">
    <property type="entry name" value="ALDEHYDE_DEHYDR_CYS"/>
    <property type="match status" value="1"/>
</dbReference>
<dbReference type="Proteomes" id="UP000242757">
    <property type="component" value="Unassembled WGS sequence"/>
</dbReference>
<evidence type="ECO:0000256" key="4">
    <source>
        <dbReference type="ARBA" id="ARBA00048142"/>
    </source>
</evidence>
<dbReference type="Pfam" id="PF14850">
    <property type="entry name" value="Pro_dh-DNA_bdg"/>
    <property type="match status" value="1"/>
</dbReference>
<evidence type="ECO:0000256" key="3">
    <source>
        <dbReference type="ARBA" id="ARBA00023027"/>
    </source>
</evidence>
<dbReference type="Gene3D" id="3.40.605.10">
    <property type="entry name" value="Aldehyde Dehydrogenase, Chain A, domain 1"/>
    <property type="match status" value="1"/>
</dbReference>
<dbReference type="InterPro" id="IPR015590">
    <property type="entry name" value="Aldehyde_DH_dom"/>
</dbReference>
<keyword evidence="5" id="KW-0285">Flavoprotein</keyword>
<dbReference type="InterPro" id="IPR050485">
    <property type="entry name" value="Proline_metab_enzyme"/>
</dbReference>
<dbReference type="FunFam" id="1.20.5.460:FF:000001">
    <property type="entry name" value="Bifunctional protein PutA"/>
    <property type="match status" value="1"/>
</dbReference>
<feature type="domain" description="Proline dehydrogenase" evidence="8">
    <location>
        <begin position="184"/>
        <end position="477"/>
    </location>
</feature>
<comment type="caution">
    <text evidence="11">The sequence shown here is derived from an EMBL/GenBank/DDBJ whole genome shotgun (WGS) entry which is preliminary data.</text>
</comment>
<dbReference type="InterPro" id="IPR024082">
    <property type="entry name" value="PRODH_PutA_dom_II"/>
</dbReference>
<keyword evidence="3 5" id="KW-0520">NAD</keyword>
<dbReference type="InterPro" id="IPR002872">
    <property type="entry name" value="Proline_DH_dom"/>
</dbReference>
<dbReference type="UniPathway" id="UPA00261">
    <property type="reaction ID" value="UER00373"/>
</dbReference>
<dbReference type="EC" id="1.2.1.88" evidence="5"/>
<comment type="catalytic activity">
    <reaction evidence="4 5">
        <text>L-glutamate 5-semialdehyde + NAD(+) + H2O = L-glutamate + NADH + 2 H(+)</text>
        <dbReference type="Rhea" id="RHEA:30235"/>
        <dbReference type="ChEBI" id="CHEBI:15377"/>
        <dbReference type="ChEBI" id="CHEBI:15378"/>
        <dbReference type="ChEBI" id="CHEBI:29985"/>
        <dbReference type="ChEBI" id="CHEBI:57540"/>
        <dbReference type="ChEBI" id="CHEBI:57945"/>
        <dbReference type="ChEBI" id="CHEBI:58066"/>
        <dbReference type="EC" id="1.2.1.88"/>
    </reaction>
</comment>
<dbReference type="GO" id="GO:0003677">
    <property type="term" value="F:DNA binding"/>
    <property type="evidence" value="ECO:0007669"/>
    <property type="project" value="UniProtKB-KW"/>
</dbReference>
<dbReference type="SUPFAM" id="SSF53720">
    <property type="entry name" value="ALDH-like"/>
    <property type="match status" value="1"/>
</dbReference>
<dbReference type="Gene3D" id="3.20.20.220">
    <property type="match status" value="1"/>
</dbReference>
<dbReference type="InterPro" id="IPR005933">
    <property type="entry name" value="PutA_C"/>
</dbReference>
<name>A0A233RBF2_9GAMM</name>
<keyword evidence="5" id="KW-0678">Repressor</keyword>
<dbReference type="InterPro" id="IPR029041">
    <property type="entry name" value="FAD-linked_oxidoreductase-like"/>
</dbReference>
<dbReference type="NCBIfam" id="NF008869">
    <property type="entry name" value="PRK11904.1"/>
    <property type="match status" value="1"/>
</dbReference>
<dbReference type="FunFam" id="3.40.309.10:FF:000005">
    <property type="entry name" value="1-pyrroline-5-carboxylate dehydrogenase 1"/>
    <property type="match status" value="1"/>
</dbReference>
<keyword evidence="12" id="KW-1185">Reference proteome</keyword>
<feature type="active site" evidence="6">
    <location>
        <position position="781"/>
    </location>
</feature>
<comment type="catalytic activity">
    <reaction evidence="5">
        <text>L-proline + a quinone = (S)-1-pyrroline-5-carboxylate + a quinol + H(+)</text>
        <dbReference type="Rhea" id="RHEA:23784"/>
        <dbReference type="ChEBI" id="CHEBI:15378"/>
        <dbReference type="ChEBI" id="CHEBI:17388"/>
        <dbReference type="ChEBI" id="CHEBI:24646"/>
        <dbReference type="ChEBI" id="CHEBI:60039"/>
        <dbReference type="ChEBI" id="CHEBI:132124"/>
        <dbReference type="EC" id="1.5.5.2"/>
    </reaction>
</comment>
<evidence type="ECO:0000256" key="1">
    <source>
        <dbReference type="ARBA" id="ARBA00004786"/>
    </source>
</evidence>
<dbReference type="RefSeq" id="WP_094201878.1">
    <property type="nucleotide sequence ID" value="NZ_NBIM01000008.1"/>
</dbReference>
<gene>
    <name evidence="11" type="ORF">B6S08_16390</name>
</gene>
<feature type="domain" description="Proline utilization A proline dehydrogenase N-terminal" evidence="10">
    <location>
        <begin position="12"/>
        <end position="56"/>
    </location>
</feature>
<protein>
    <recommendedName>
        <fullName evidence="5">Bifunctional protein PutA</fullName>
    </recommendedName>
    <domain>
        <recommendedName>
            <fullName evidence="5">Proline dehydrogenase</fullName>
            <ecNumber evidence="5">1.5.5.2</ecNumber>
        </recommendedName>
        <alternativeName>
            <fullName evidence="5">Proline oxidase</fullName>
        </alternativeName>
    </domain>
    <domain>
        <recommendedName>
            <fullName evidence="5">Delta-1-pyrroline-5-carboxylate dehydrogenase</fullName>
            <shortName evidence="5">P5C dehydrogenase</shortName>
            <ecNumber evidence="5">1.2.1.88</ecNumber>
        </recommendedName>
        <alternativeName>
            <fullName evidence="5">L-glutamate gamma-semialdehyde dehydrogenase</fullName>
        </alternativeName>
    </domain>
</protein>
<keyword evidence="5" id="KW-0238">DNA-binding</keyword>
<keyword evidence="5" id="KW-0274">FAD</keyword>
<dbReference type="Gene3D" id="3.40.309.10">
    <property type="entry name" value="Aldehyde Dehydrogenase, Chain A, domain 2"/>
    <property type="match status" value="1"/>
</dbReference>
<dbReference type="Pfam" id="PF18327">
    <property type="entry name" value="PRODH"/>
    <property type="match status" value="1"/>
</dbReference>
<evidence type="ECO:0000256" key="5">
    <source>
        <dbReference type="PIRNR" id="PIRNR000197"/>
    </source>
</evidence>
<dbReference type="CDD" id="cd07125">
    <property type="entry name" value="ALDH_PutA-P5CDH"/>
    <property type="match status" value="1"/>
</dbReference>
<dbReference type="GO" id="GO:0003842">
    <property type="term" value="F:L-glutamate gamma-semialdehyde dehydrogenase activity"/>
    <property type="evidence" value="ECO:0007669"/>
    <property type="project" value="UniProtKB-UniRule"/>
</dbReference>
<evidence type="ECO:0000313" key="12">
    <source>
        <dbReference type="Proteomes" id="UP000242757"/>
    </source>
</evidence>
<dbReference type="GO" id="GO:0009898">
    <property type="term" value="C:cytoplasmic side of plasma membrane"/>
    <property type="evidence" value="ECO:0007669"/>
    <property type="project" value="TreeGrafter"/>
</dbReference>
<organism evidence="11 12">
    <name type="scientific">Oceanimonas doudoroffii</name>
    <dbReference type="NCBI Taxonomy" id="84158"/>
    <lineage>
        <taxon>Bacteria</taxon>
        <taxon>Pseudomonadati</taxon>
        <taxon>Pseudomonadota</taxon>
        <taxon>Gammaproteobacteria</taxon>
        <taxon>Aeromonadales</taxon>
        <taxon>Aeromonadaceae</taxon>
        <taxon>Oceanimonas</taxon>
    </lineage>
</organism>
<dbReference type="Pfam" id="PF00171">
    <property type="entry name" value="Aldedh"/>
    <property type="match status" value="1"/>
</dbReference>
<dbReference type="NCBIfam" id="TIGR01238">
    <property type="entry name" value="D1pyr5carbox3"/>
    <property type="match status" value="1"/>
</dbReference>
<dbReference type="InterPro" id="IPR024089">
    <property type="entry name" value="PRODH_PutA_dom_I/II"/>
</dbReference>
<proteinExistence type="inferred from homology"/>
<dbReference type="PANTHER" id="PTHR42862:SF1">
    <property type="entry name" value="DELTA-1-PYRROLINE-5-CARBOXYLATE DEHYDROGENASE 2, ISOFORM A-RELATED"/>
    <property type="match status" value="1"/>
</dbReference>
<dbReference type="InterPro" id="IPR016160">
    <property type="entry name" value="Ald_DH_CS_CYS"/>
</dbReference>
<feature type="active site" evidence="6">
    <location>
        <position position="815"/>
    </location>
</feature>
<dbReference type="EMBL" id="NBIM01000008">
    <property type="protein sequence ID" value="OXY80716.1"/>
    <property type="molecule type" value="Genomic_DNA"/>
</dbReference>
<keyword evidence="5" id="KW-0804">Transcription</keyword>
<evidence type="ECO:0000313" key="11">
    <source>
        <dbReference type="EMBL" id="OXY80716.1"/>
    </source>
</evidence>
<comment type="pathway">
    <text evidence="1 5">Amino-acid degradation; L-proline degradation into L-glutamate; L-glutamate from L-proline: step 2/2.</text>
</comment>
<evidence type="ECO:0000259" key="10">
    <source>
        <dbReference type="Pfam" id="PF18327"/>
    </source>
</evidence>
<dbReference type="InterPro" id="IPR016162">
    <property type="entry name" value="Ald_DH_N"/>
</dbReference>
<dbReference type="EC" id="1.5.5.2" evidence="5"/>
<feature type="domain" description="Aldehyde dehydrogenase" evidence="7">
    <location>
        <begin position="564"/>
        <end position="1001"/>
    </location>
</feature>
<comment type="similarity">
    <text evidence="5">In the C-terminal section; belongs to the aldehyde dehydrogenase family.</text>
</comment>
<comment type="function">
    <text evidence="5">Oxidizes proline to glutamate for use as a carbon and nitrogen source.</text>
</comment>
<dbReference type="PANTHER" id="PTHR42862">
    <property type="entry name" value="DELTA-1-PYRROLINE-5-CARBOXYLATE DEHYDROGENASE 1, ISOFORM A-RELATED"/>
    <property type="match status" value="1"/>
</dbReference>
<sequence length="1205" mass="129453">MKDHSLSLVTCREQVRSHYLADEAKVIGALASGAAISADVRQRISARAAELVRQVRAGSTPTMMEKFLAQYGLTTKEGVALMCLAEALLRVPDRSTIDELIEDKISSGNWGEHRGRSSSSLINSSTWALLITGKLLSPVDRQGLSSTLRGMVKRLGEPVVRTAVGQAMKEMGRQFVLGRNIEEALKRAQKYEARGYTYSYDMLGEAARTDADALRYHKAYSSAIASLAPHCKHQDIRKNPGISVKLSALHARYEFGQKARVMQELVPRTLVLAQQAKAANMGFNIDAEEADRLDLSLDVIEAVLSDSTLAGWDGFGIVVQAFSKRAAPVLDWLYALSEKLDRRIMVRLVKGAYWDAEIKRAQVMGLEGFPVFTRKVNSDLSYMACAKKLLGMTDRIYPQFATHNAHSVSAILELAQDKDCFEFQRLHGMGESLHDAVLTSQGTRCRIYAPVGAHQDLLAYLVRRLLENGANSSFVNQIVDTRIRPEDIARDPFDTVAAMGNEVSSKIIARPADLYGTGRRNAKGWDITNPVEMAEIDAARGAFREHQWQGGPVIAGAVTSTEIEDVRNPAVPSDVVGKLVQANADDIETAIAAARSGVEIWSALPVAERSARICKVADLFEEHAPELFALATREAGKTMADAVAEIREAVDFARYYPNEAERNQDFGTGRGVIACISPWNFPLAIFAGQVLAGLAAGNAVIAKPAGQTALIATRAVELMHQAGIPREAIQLLPGSGSTVGAALTSDPRIDGVCFTGSTATAQRINKVMAESMKPNAPLVAETGGLNAMIVDSTALPEQVVRDVLASSFQSAGQRCSALRMLYVQKDIADHLLAMLFGAMDELRLGNPWHLATDVGPVIDDNAKRGIEAHCEKFARMGRVLKQLPVPAEGLFVAPTVIKLEGIHELEEEIFGPVLHVATFEAHELDRVVDQINAQGFGLTFGLHTRVDKRVERITSRIKVGNIYVNRNQIGAIVGSQPFGGEGLSGTGPKAGGPQYVRRFMASANGTGVQPAQAAAVTAAQVQAAIVQLDGKDWARSQNRAERLATLFGSVPAALDAHAEEMPGPTGELNRLRCFARGTILCLGPDLASAMTQAGTALSQGNAVVVVAPGAQAALEGAVAAGIPAIGLDGLLRPEALETLTGFEAVTSGADSDTLRQYRVALARRDGALLPLITEQSLPERFVLERHLCVDTTAAGGNASLIATSE</sequence>
<dbReference type="PIRSF" id="PIRSF000197">
    <property type="entry name" value="Bifunct_PutA"/>
    <property type="match status" value="1"/>
</dbReference>
<keyword evidence="5" id="KW-0805">Transcription regulation</keyword>
<evidence type="ECO:0000259" key="9">
    <source>
        <dbReference type="Pfam" id="PF14850"/>
    </source>
</evidence>